<dbReference type="SUPFAM" id="SSF81301">
    <property type="entry name" value="Nucleotidyltransferase"/>
    <property type="match status" value="1"/>
</dbReference>
<keyword evidence="10" id="KW-1133">Transmembrane helix</keyword>
<evidence type="ECO:0000256" key="6">
    <source>
        <dbReference type="ARBA" id="ARBA00022741"/>
    </source>
</evidence>
<dbReference type="AlphaFoldDB" id="A0A2T2WRP2"/>
<sequence length="107" mass="11824">MIPPSMPLAIKEDVLTDICRRYQVQELALFGSVLRHDFTPTSDVDVVVSFLSGTLVTLFWLGGLASALEALFGRPVDLVPMSAIRSILREEILSTKETIYVQTTTPN</sequence>
<dbReference type="GO" id="GO:0005524">
    <property type="term" value="F:ATP binding"/>
    <property type="evidence" value="ECO:0007669"/>
    <property type="project" value="UniProtKB-KW"/>
</dbReference>
<evidence type="ECO:0000256" key="5">
    <source>
        <dbReference type="ARBA" id="ARBA00022723"/>
    </source>
</evidence>
<keyword evidence="5" id="KW-0479">Metal-binding</keyword>
<dbReference type="InterPro" id="IPR002934">
    <property type="entry name" value="Polymerase_NTP_transf_dom"/>
</dbReference>
<dbReference type="PANTHER" id="PTHR33571">
    <property type="entry name" value="SSL8005 PROTEIN"/>
    <property type="match status" value="1"/>
</dbReference>
<dbReference type="EMBL" id="PXYT01000065">
    <property type="protein sequence ID" value="PSR24900.1"/>
    <property type="molecule type" value="Genomic_DNA"/>
</dbReference>
<dbReference type="Gene3D" id="3.30.460.10">
    <property type="entry name" value="Beta Polymerase, domain 2"/>
    <property type="match status" value="1"/>
</dbReference>
<keyword evidence="4" id="KW-0548">Nucleotidyltransferase</keyword>
<evidence type="ECO:0000256" key="7">
    <source>
        <dbReference type="ARBA" id="ARBA00022840"/>
    </source>
</evidence>
<organism evidence="12 13">
    <name type="scientific">Sulfobacillus benefaciens</name>
    <dbReference type="NCBI Taxonomy" id="453960"/>
    <lineage>
        <taxon>Bacteria</taxon>
        <taxon>Bacillati</taxon>
        <taxon>Bacillota</taxon>
        <taxon>Clostridia</taxon>
        <taxon>Eubacteriales</taxon>
        <taxon>Clostridiales Family XVII. Incertae Sedis</taxon>
        <taxon>Sulfobacillus</taxon>
    </lineage>
</organism>
<dbReference type="Pfam" id="PF01909">
    <property type="entry name" value="NTP_transf_2"/>
    <property type="match status" value="1"/>
</dbReference>
<feature type="transmembrane region" description="Helical" evidence="10">
    <location>
        <begin position="46"/>
        <end position="72"/>
    </location>
</feature>
<comment type="caution">
    <text evidence="12">The sequence shown here is derived from an EMBL/GenBank/DDBJ whole genome shotgun (WGS) entry which is preliminary data.</text>
</comment>
<keyword evidence="3" id="KW-0808">Transferase</keyword>
<feature type="domain" description="Polymerase nucleotidyl transferase" evidence="11">
    <location>
        <begin position="14"/>
        <end position="92"/>
    </location>
</feature>
<evidence type="ECO:0000256" key="1">
    <source>
        <dbReference type="ARBA" id="ARBA00001946"/>
    </source>
</evidence>
<evidence type="ECO:0000313" key="13">
    <source>
        <dbReference type="Proteomes" id="UP000242699"/>
    </source>
</evidence>
<dbReference type="GO" id="GO:0046872">
    <property type="term" value="F:metal ion binding"/>
    <property type="evidence" value="ECO:0007669"/>
    <property type="project" value="UniProtKB-KW"/>
</dbReference>
<keyword evidence="10" id="KW-0812">Transmembrane</keyword>
<evidence type="ECO:0000256" key="10">
    <source>
        <dbReference type="SAM" id="Phobius"/>
    </source>
</evidence>
<dbReference type="PANTHER" id="PTHR33571:SF12">
    <property type="entry name" value="BSL3053 PROTEIN"/>
    <property type="match status" value="1"/>
</dbReference>
<protein>
    <submittedName>
        <fullName evidence="12">DNA polymerase subunit beta</fullName>
    </submittedName>
</protein>
<proteinExistence type="inferred from homology"/>
<keyword evidence="2" id="KW-1277">Toxin-antitoxin system</keyword>
<dbReference type="GO" id="GO:0016779">
    <property type="term" value="F:nucleotidyltransferase activity"/>
    <property type="evidence" value="ECO:0007669"/>
    <property type="project" value="UniProtKB-KW"/>
</dbReference>
<evidence type="ECO:0000256" key="4">
    <source>
        <dbReference type="ARBA" id="ARBA00022695"/>
    </source>
</evidence>
<comment type="cofactor">
    <cofactor evidence="1">
        <name>Mg(2+)</name>
        <dbReference type="ChEBI" id="CHEBI:18420"/>
    </cofactor>
</comment>
<evidence type="ECO:0000256" key="9">
    <source>
        <dbReference type="ARBA" id="ARBA00038276"/>
    </source>
</evidence>
<gene>
    <name evidence="12" type="ORF">C7B43_18050</name>
</gene>
<dbReference type="InterPro" id="IPR043519">
    <property type="entry name" value="NT_sf"/>
</dbReference>
<comment type="similarity">
    <text evidence="9">Belongs to the MntA antitoxin family.</text>
</comment>
<keyword evidence="10" id="KW-0472">Membrane</keyword>
<keyword evidence="7" id="KW-0067">ATP-binding</keyword>
<evidence type="ECO:0000256" key="3">
    <source>
        <dbReference type="ARBA" id="ARBA00022679"/>
    </source>
</evidence>
<name>A0A2T2WRP2_9FIRM</name>
<accession>A0A2T2WRP2</accession>
<evidence type="ECO:0000256" key="8">
    <source>
        <dbReference type="ARBA" id="ARBA00022842"/>
    </source>
</evidence>
<keyword evidence="8" id="KW-0460">Magnesium</keyword>
<dbReference type="CDD" id="cd05403">
    <property type="entry name" value="NT_KNTase_like"/>
    <property type="match status" value="1"/>
</dbReference>
<evidence type="ECO:0000313" key="12">
    <source>
        <dbReference type="EMBL" id="PSR24900.1"/>
    </source>
</evidence>
<evidence type="ECO:0000256" key="2">
    <source>
        <dbReference type="ARBA" id="ARBA00022649"/>
    </source>
</evidence>
<keyword evidence="6" id="KW-0547">Nucleotide-binding</keyword>
<dbReference type="Proteomes" id="UP000242699">
    <property type="component" value="Unassembled WGS sequence"/>
</dbReference>
<dbReference type="InterPro" id="IPR052038">
    <property type="entry name" value="Type-VII_TA_antitoxin"/>
</dbReference>
<reference evidence="12 13" key="1">
    <citation type="journal article" date="2014" name="BMC Genomics">
        <title>Comparison of environmental and isolate Sulfobacillus genomes reveals diverse carbon, sulfur, nitrogen, and hydrogen metabolisms.</title>
        <authorList>
            <person name="Justice N.B."/>
            <person name="Norman A."/>
            <person name="Brown C.T."/>
            <person name="Singh A."/>
            <person name="Thomas B.C."/>
            <person name="Banfield J.F."/>
        </authorList>
    </citation>
    <scope>NUCLEOTIDE SEQUENCE [LARGE SCALE GENOMIC DNA]</scope>
    <source>
        <strain evidence="12">AMDSBA1</strain>
    </source>
</reference>
<evidence type="ECO:0000259" key="11">
    <source>
        <dbReference type="Pfam" id="PF01909"/>
    </source>
</evidence>